<protein>
    <submittedName>
        <fullName evidence="1">Uncharacterized protein</fullName>
    </submittedName>
</protein>
<proteinExistence type="predicted"/>
<reference evidence="1" key="1">
    <citation type="journal article" date="2014" name="Front. Microbiol.">
        <title>High frequency of phylogenetically diverse reductive dehalogenase-homologous genes in deep subseafloor sedimentary metagenomes.</title>
        <authorList>
            <person name="Kawai M."/>
            <person name="Futagami T."/>
            <person name="Toyoda A."/>
            <person name="Takaki Y."/>
            <person name="Nishi S."/>
            <person name="Hori S."/>
            <person name="Arai W."/>
            <person name="Tsubouchi T."/>
            <person name="Morono Y."/>
            <person name="Uchiyama I."/>
            <person name="Ito T."/>
            <person name="Fujiyama A."/>
            <person name="Inagaki F."/>
            <person name="Takami H."/>
        </authorList>
    </citation>
    <scope>NUCLEOTIDE SEQUENCE</scope>
    <source>
        <strain evidence="1">Expedition CK06-06</strain>
    </source>
</reference>
<feature type="non-terminal residue" evidence="1">
    <location>
        <position position="42"/>
    </location>
</feature>
<evidence type="ECO:0000313" key="1">
    <source>
        <dbReference type="EMBL" id="GAG53390.1"/>
    </source>
</evidence>
<accession>X0YC09</accession>
<name>X0YC09_9ZZZZ</name>
<comment type="caution">
    <text evidence="1">The sequence shown here is derived from an EMBL/GenBank/DDBJ whole genome shotgun (WGS) entry which is preliminary data.</text>
</comment>
<dbReference type="EMBL" id="BARS01052471">
    <property type="protein sequence ID" value="GAG53390.1"/>
    <property type="molecule type" value="Genomic_DNA"/>
</dbReference>
<gene>
    <name evidence="1" type="ORF">S01H1_78006</name>
</gene>
<sequence>MTHKAYIDATNYPDVRVGIPMRIKPMKFEGLSPNSIMMGTEE</sequence>
<organism evidence="1">
    <name type="scientific">marine sediment metagenome</name>
    <dbReference type="NCBI Taxonomy" id="412755"/>
    <lineage>
        <taxon>unclassified sequences</taxon>
        <taxon>metagenomes</taxon>
        <taxon>ecological metagenomes</taxon>
    </lineage>
</organism>
<dbReference type="AlphaFoldDB" id="X0YC09"/>